<organism evidence="2 3">
    <name type="scientific">Jiangella ureilytica</name>
    <dbReference type="NCBI Taxonomy" id="2530374"/>
    <lineage>
        <taxon>Bacteria</taxon>
        <taxon>Bacillati</taxon>
        <taxon>Actinomycetota</taxon>
        <taxon>Actinomycetes</taxon>
        <taxon>Jiangellales</taxon>
        <taxon>Jiangellaceae</taxon>
        <taxon>Jiangella</taxon>
    </lineage>
</organism>
<gene>
    <name evidence="2" type="ORF">E1212_08025</name>
</gene>
<dbReference type="InterPro" id="IPR050483">
    <property type="entry name" value="CoA-transferase_III_domain"/>
</dbReference>
<accession>A0A4R4RS96</accession>
<dbReference type="PANTHER" id="PTHR48207">
    <property type="entry name" value="SUCCINATE--HYDROXYMETHYLGLUTARATE COA-TRANSFERASE"/>
    <property type="match status" value="1"/>
</dbReference>
<dbReference type="PANTHER" id="PTHR48207:SF3">
    <property type="entry name" value="SUCCINATE--HYDROXYMETHYLGLUTARATE COA-TRANSFERASE"/>
    <property type="match status" value="1"/>
</dbReference>
<evidence type="ECO:0000313" key="3">
    <source>
        <dbReference type="Proteomes" id="UP000295621"/>
    </source>
</evidence>
<keyword evidence="1 2" id="KW-0808">Transferase</keyword>
<comment type="caution">
    <text evidence="2">The sequence shown here is derived from an EMBL/GenBank/DDBJ whole genome shotgun (WGS) entry which is preliminary data.</text>
</comment>
<dbReference type="OrthoDB" id="9797653at2"/>
<proteinExistence type="predicted"/>
<reference evidence="2 3" key="1">
    <citation type="submission" date="2019-02" db="EMBL/GenBank/DDBJ databases">
        <title>Draft genome sequences of novel Actinobacteria.</title>
        <authorList>
            <person name="Sahin N."/>
            <person name="Ay H."/>
            <person name="Saygin H."/>
        </authorList>
    </citation>
    <scope>NUCLEOTIDE SEQUENCE [LARGE SCALE GENOMIC DNA]</scope>
    <source>
        <strain evidence="2 3">KC603</strain>
    </source>
</reference>
<dbReference type="GO" id="GO:0008410">
    <property type="term" value="F:CoA-transferase activity"/>
    <property type="evidence" value="ECO:0007669"/>
    <property type="project" value="TreeGrafter"/>
</dbReference>
<dbReference type="InterPro" id="IPR023606">
    <property type="entry name" value="CoA-Trfase_III_dom_1_sf"/>
</dbReference>
<dbReference type="AlphaFoldDB" id="A0A4R4RS96"/>
<evidence type="ECO:0000256" key="1">
    <source>
        <dbReference type="ARBA" id="ARBA00022679"/>
    </source>
</evidence>
<protein>
    <submittedName>
        <fullName evidence="2">CoA transferase</fullName>
    </submittedName>
</protein>
<name>A0A4R4RS96_9ACTN</name>
<dbReference type="Gene3D" id="3.40.50.10540">
    <property type="entry name" value="Crotonobetainyl-coa:carnitine coa-transferase, domain 1"/>
    <property type="match status" value="1"/>
</dbReference>
<keyword evidence="3" id="KW-1185">Reference proteome</keyword>
<dbReference type="Gene3D" id="3.30.1540.10">
    <property type="entry name" value="formyl-coa transferase, domain 3"/>
    <property type="match status" value="1"/>
</dbReference>
<dbReference type="Proteomes" id="UP000295621">
    <property type="component" value="Unassembled WGS sequence"/>
</dbReference>
<dbReference type="Pfam" id="PF02515">
    <property type="entry name" value="CoA_transf_3"/>
    <property type="match status" value="1"/>
</dbReference>
<dbReference type="RefSeq" id="WP_131981083.1">
    <property type="nucleotide sequence ID" value="NZ_SMKL01000013.1"/>
</dbReference>
<dbReference type="EMBL" id="SMKL01000013">
    <property type="protein sequence ID" value="TDC52790.1"/>
    <property type="molecule type" value="Genomic_DNA"/>
</dbReference>
<evidence type="ECO:0000313" key="2">
    <source>
        <dbReference type="EMBL" id="TDC52790.1"/>
    </source>
</evidence>
<dbReference type="InterPro" id="IPR003673">
    <property type="entry name" value="CoA-Trfase_fam_III"/>
</dbReference>
<dbReference type="InterPro" id="IPR044855">
    <property type="entry name" value="CoA-Trfase_III_dom3_sf"/>
</dbReference>
<dbReference type="SUPFAM" id="SSF89796">
    <property type="entry name" value="CoA-transferase family III (CaiB/BaiF)"/>
    <property type="match status" value="1"/>
</dbReference>
<sequence length="387" mass="41968">MPLAGVRVLEFTQVAAGPMAGLLLAELGAEVTKIEPPGGEVWRRLPRAHNGMTARFYSVNRGKRSVVLDLKRRRCAEIARELALRSDVVIENWRPGVAARLGLDWAELREKNPRLVTVSITGYGPSGPRAGDRVFDVVVQGLSGMTYGLGRGRPEPSASILVDKITGMAAAQAVLAALIDRGRTGTGRHLDVNMLDVAVAFSWPDLLSAYAFDDAEPSPVQTMPPRTAATVRAGDGRYLTFNSLTDDTWRGICAVAGRPDLYTKYRDLTVRAYHTPEIVAELEESFTGRDRDEILAGLHERSVPSGPVHTFAEVLTEPQVRHNRIIRTEERDGLGPVREAGPMVRLDDRQWLGPAPGLGAQTAEVLSELGLSPTEIAELSAATGAEQ</sequence>